<evidence type="ECO:0000256" key="2">
    <source>
        <dbReference type="SAM" id="Phobius"/>
    </source>
</evidence>
<keyword evidence="2" id="KW-0812">Transmembrane</keyword>
<evidence type="ECO:0000313" key="3">
    <source>
        <dbReference type="EMBL" id="TDE15918.1"/>
    </source>
</evidence>
<dbReference type="SUPFAM" id="SSF53335">
    <property type="entry name" value="S-adenosyl-L-methionine-dependent methyltransferases"/>
    <property type="match status" value="1"/>
</dbReference>
<dbReference type="AlphaFoldDB" id="A0A4V2Z4A7"/>
<keyword evidence="2" id="KW-0472">Membrane</keyword>
<evidence type="ECO:0000313" key="4">
    <source>
        <dbReference type="Proteomes" id="UP000294739"/>
    </source>
</evidence>
<dbReference type="InterPro" id="IPR029063">
    <property type="entry name" value="SAM-dependent_MTases_sf"/>
</dbReference>
<sequence>MSFPCSPRRRGPLRLTTRRQRRASAGYYRSTMCRLGGAGVAHELAGHPAAAPAVTGIARAGRTEGRGAYDPVVHLSSSVHDCRGSHCSIRGDPGLGFPDEPRLSNPLEVMVGLTRERAIAGAACVTAVVVAVAAFLGWWHVALTVMAFAQAAVIVALLDVRRRMARSHDVRKIAGSFKSVERRLDNLGARMLAAAETSRVEVADKLAEIARTVEERKVVETTLRANLENVAAKAEDNRAKVEAWAAELEVWRHGLDVVRSGVGDLGKRVDVALTEAEKDREQQDKRQDLAAARYIRQSEALIQLYEWVRPRCAMPSLGGWALDPTGVLTLLEIVRRRQPGLVVELGSGTSTIWLGYALEQLGSGRLVTIDHDERFAEQTRTHVRTHGLEELVEVRVAPLVDADLPGHATRWYDHTVMADLTDIDLLVIDGPPRSTGSMARYPAAVRLRDQLGDGAVVALDDATRPDEREVVQRWREEIPELVVSAVPPGDALKVLTLQPSGDRPSGVEQSP</sequence>
<accession>A0A4V2Z4A7</accession>
<dbReference type="InParanoid" id="A0A4V2Z4A7"/>
<feature type="transmembrane region" description="Helical" evidence="2">
    <location>
        <begin position="118"/>
        <end position="136"/>
    </location>
</feature>
<gene>
    <name evidence="3" type="ORF">E1269_01090</name>
</gene>
<dbReference type="Proteomes" id="UP000294739">
    <property type="component" value="Unassembled WGS sequence"/>
</dbReference>
<dbReference type="Pfam" id="PF13578">
    <property type="entry name" value="Methyltransf_24"/>
    <property type="match status" value="1"/>
</dbReference>
<dbReference type="OrthoDB" id="823440at2"/>
<name>A0A4V2Z4A7_9ACTN</name>
<comment type="caution">
    <text evidence="3">The sequence shown here is derived from an EMBL/GenBank/DDBJ whole genome shotgun (WGS) entry which is preliminary data.</text>
</comment>
<feature type="region of interest" description="Disordered" evidence="1">
    <location>
        <begin position="1"/>
        <end position="22"/>
    </location>
</feature>
<proteinExistence type="predicted"/>
<keyword evidence="4" id="KW-1185">Reference proteome</keyword>
<evidence type="ECO:0000256" key="1">
    <source>
        <dbReference type="SAM" id="MobiDB-lite"/>
    </source>
</evidence>
<dbReference type="EMBL" id="SMKZ01000001">
    <property type="protein sequence ID" value="TDE15918.1"/>
    <property type="molecule type" value="Genomic_DNA"/>
</dbReference>
<dbReference type="Gene3D" id="3.40.50.150">
    <property type="entry name" value="Vaccinia Virus protein VP39"/>
    <property type="match status" value="1"/>
</dbReference>
<protein>
    <submittedName>
        <fullName evidence="3">Uncharacterized protein</fullName>
    </submittedName>
</protein>
<organism evidence="3 4">
    <name type="scientific">Jiangella asiatica</name>
    <dbReference type="NCBI Taxonomy" id="2530372"/>
    <lineage>
        <taxon>Bacteria</taxon>
        <taxon>Bacillati</taxon>
        <taxon>Actinomycetota</taxon>
        <taxon>Actinomycetes</taxon>
        <taxon>Jiangellales</taxon>
        <taxon>Jiangellaceae</taxon>
        <taxon>Jiangella</taxon>
    </lineage>
</organism>
<feature type="compositionally biased region" description="Basic residues" evidence="1">
    <location>
        <begin position="7"/>
        <end position="22"/>
    </location>
</feature>
<reference evidence="3 4" key="1">
    <citation type="submission" date="2019-03" db="EMBL/GenBank/DDBJ databases">
        <title>Draft genome sequences of novel Actinobacteria.</title>
        <authorList>
            <person name="Sahin N."/>
            <person name="Ay H."/>
            <person name="Saygin H."/>
        </authorList>
    </citation>
    <scope>NUCLEOTIDE SEQUENCE [LARGE SCALE GENOMIC DNA]</scope>
    <source>
        <strain evidence="3 4">5K138</strain>
    </source>
</reference>
<keyword evidence="2" id="KW-1133">Transmembrane helix</keyword>